<dbReference type="EMBL" id="JAFCIX010000042">
    <property type="protein sequence ID" value="KAH6600268.1"/>
    <property type="molecule type" value="Genomic_DNA"/>
</dbReference>
<evidence type="ECO:0000313" key="3">
    <source>
        <dbReference type="Proteomes" id="UP001648503"/>
    </source>
</evidence>
<feature type="transmembrane region" description="Helical" evidence="1">
    <location>
        <begin position="86"/>
        <end position="105"/>
    </location>
</feature>
<evidence type="ECO:0000256" key="1">
    <source>
        <dbReference type="SAM" id="Phobius"/>
    </source>
</evidence>
<keyword evidence="1" id="KW-0812">Transmembrane</keyword>
<keyword evidence="1" id="KW-0472">Membrane</keyword>
<organism evidence="2 3">
    <name type="scientific">Batrachochytrium salamandrivorans</name>
    <dbReference type="NCBI Taxonomy" id="1357716"/>
    <lineage>
        <taxon>Eukaryota</taxon>
        <taxon>Fungi</taxon>
        <taxon>Fungi incertae sedis</taxon>
        <taxon>Chytridiomycota</taxon>
        <taxon>Chytridiomycota incertae sedis</taxon>
        <taxon>Chytridiomycetes</taxon>
        <taxon>Rhizophydiales</taxon>
        <taxon>Rhizophydiales incertae sedis</taxon>
        <taxon>Batrachochytrium</taxon>
    </lineage>
</organism>
<keyword evidence="1" id="KW-1133">Transmembrane helix</keyword>
<keyword evidence="3" id="KW-1185">Reference proteome</keyword>
<evidence type="ECO:0000313" key="2">
    <source>
        <dbReference type="EMBL" id="KAH6600268.1"/>
    </source>
</evidence>
<reference evidence="2 3" key="1">
    <citation type="submission" date="2021-02" db="EMBL/GenBank/DDBJ databases">
        <title>Variation within the Batrachochytrium salamandrivorans European outbreak.</title>
        <authorList>
            <person name="Kelly M."/>
            <person name="Pasmans F."/>
            <person name="Shea T.P."/>
            <person name="Munoz J.F."/>
            <person name="Carranza S."/>
            <person name="Cuomo C.A."/>
            <person name="Martel A."/>
        </authorList>
    </citation>
    <scope>NUCLEOTIDE SEQUENCE [LARGE SCALE GENOMIC DNA]</scope>
    <source>
        <strain evidence="2 3">AMFP18/2</strain>
    </source>
</reference>
<gene>
    <name evidence="2" type="ORF">BASA50_002444</name>
</gene>
<sequence length="129" mass="14159">MSSNFLRQLTLPDFGVTFNVSSSSGETRGADALAAPYVLLGSSMVLVNTPTEHGQIGVRARNEMLIFVGNDCYAGDLKMLEYRIRAVALLSALVVQFGLPLPGVMMRKGRYPHKSVAYDDIFRRQGSLF</sequence>
<accession>A0ABQ8FLU4</accession>
<protein>
    <submittedName>
        <fullName evidence="2">Uncharacterized protein</fullName>
    </submittedName>
</protein>
<proteinExistence type="predicted"/>
<comment type="caution">
    <text evidence="2">The sequence shown here is derived from an EMBL/GenBank/DDBJ whole genome shotgun (WGS) entry which is preliminary data.</text>
</comment>
<name>A0ABQ8FLU4_9FUNG</name>
<dbReference type="Proteomes" id="UP001648503">
    <property type="component" value="Unassembled WGS sequence"/>
</dbReference>